<feature type="domain" description="DUS-like FMN-binding" evidence="18">
    <location>
        <begin position="40"/>
        <end position="331"/>
    </location>
</feature>
<accession>A0ABP9YBD6</accession>
<keyword evidence="2" id="KW-0285">Flavoprotein</keyword>
<comment type="catalytic activity">
    <reaction evidence="16">
        <text>5,6-dihydrouridine(17) in tRNA + NADP(+) = uridine(17) in tRNA + NADPH + H(+)</text>
        <dbReference type="Rhea" id="RHEA:53368"/>
        <dbReference type="Rhea" id="RHEA-COMP:13541"/>
        <dbReference type="Rhea" id="RHEA-COMP:13542"/>
        <dbReference type="ChEBI" id="CHEBI:15378"/>
        <dbReference type="ChEBI" id="CHEBI:57783"/>
        <dbReference type="ChEBI" id="CHEBI:58349"/>
        <dbReference type="ChEBI" id="CHEBI:65315"/>
        <dbReference type="ChEBI" id="CHEBI:74443"/>
        <dbReference type="EC" id="1.3.1.88"/>
    </reaction>
    <physiologicalReaction direction="right-to-left" evidence="16">
        <dbReference type="Rhea" id="RHEA:53370"/>
    </physiologicalReaction>
</comment>
<evidence type="ECO:0000256" key="16">
    <source>
        <dbReference type="ARBA" id="ARBA00049467"/>
    </source>
</evidence>
<evidence type="ECO:0000256" key="1">
    <source>
        <dbReference type="ARBA" id="ARBA00001917"/>
    </source>
</evidence>
<comment type="similarity">
    <text evidence="9">Belongs to the Dus family. Dus1 subfamily.</text>
</comment>
<comment type="catalytic activity">
    <reaction evidence="14">
        <text>5,6-dihydrouridine(16) in tRNA + NAD(+) = uridine(16) in tRNA + NADH + H(+)</text>
        <dbReference type="Rhea" id="RHEA:53380"/>
        <dbReference type="Rhea" id="RHEA-COMP:13543"/>
        <dbReference type="Rhea" id="RHEA-COMP:13544"/>
        <dbReference type="ChEBI" id="CHEBI:15378"/>
        <dbReference type="ChEBI" id="CHEBI:57540"/>
        <dbReference type="ChEBI" id="CHEBI:57945"/>
        <dbReference type="ChEBI" id="CHEBI:65315"/>
        <dbReference type="ChEBI" id="CHEBI:74443"/>
        <dbReference type="EC" id="1.3.1.88"/>
    </reaction>
    <physiologicalReaction direction="right-to-left" evidence="14">
        <dbReference type="Rhea" id="RHEA:53382"/>
    </physiologicalReaction>
</comment>
<keyword evidence="8" id="KW-0520">NAD</keyword>
<evidence type="ECO:0000256" key="3">
    <source>
        <dbReference type="ARBA" id="ARBA00022643"/>
    </source>
</evidence>
<evidence type="ECO:0000256" key="10">
    <source>
        <dbReference type="ARBA" id="ARBA00038890"/>
    </source>
</evidence>
<keyword evidence="3" id="KW-0288">FMN</keyword>
<dbReference type="Pfam" id="PF01207">
    <property type="entry name" value="Dus"/>
    <property type="match status" value="1"/>
</dbReference>
<evidence type="ECO:0000256" key="5">
    <source>
        <dbReference type="ARBA" id="ARBA00022694"/>
    </source>
</evidence>
<evidence type="ECO:0000256" key="11">
    <source>
        <dbReference type="ARBA" id="ARBA00047287"/>
    </source>
</evidence>
<evidence type="ECO:0000256" key="2">
    <source>
        <dbReference type="ARBA" id="ARBA00022630"/>
    </source>
</evidence>
<dbReference type="PROSITE" id="PS01136">
    <property type="entry name" value="UPF0034"/>
    <property type="match status" value="1"/>
</dbReference>
<sequence length="428" mass="48353">MALTSVWLLVKILDNSNEMTQTKLEGYEFFNKTLKSPKMILAPMVDQSELAWRILSRRYGADVCVTPMFHAKLFSEGKKYRDEQFSTNKEDRPLIVQFCANDPDILLKAAKLVENECDAVDINLGCPQHIAKRGHYGSFLQDDWELIAKMTSLLHKELAVPVTVKIRCFPTIEKTIEYAKMIEAAGAQMLTVHGRLREQKGHNTGLADWDKIKAVKEAVKIPVVANGNILYHEDMQRCLDYTGCDAVMTAEASLYNPTVFSSEIKFPPYTFDVAKEYLDICKTVKTNGSSIKGHLFKMLQPTLPHHKELRARLGKARTLDEYFEIVEELKTLVTKVIEEKGEEEEQGQADENGIRKYAYWRCQPYFRPELPKNGNHESNKRNAEETIAKEESKKLKEEPSAATVAEVTVTDAAVADAIVAASTTPATE</sequence>
<comment type="caution">
    <text evidence="19">The sequence shown here is derived from an EMBL/GenBank/DDBJ whole genome shotgun (WGS) entry which is preliminary data.</text>
</comment>
<organism evidence="19 20">
    <name type="scientific">Helicostylum pulchrum</name>
    <dbReference type="NCBI Taxonomy" id="562976"/>
    <lineage>
        <taxon>Eukaryota</taxon>
        <taxon>Fungi</taxon>
        <taxon>Fungi incertae sedis</taxon>
        <taxon>Mucoromycota</taxon>
        <taxon>Mucoromycotina</taxon>
        <taxon>Mucoromycetes</taxon>
        <taxon>Mucorales</taxon>
        <taxon>Mucorineae</taxon>
        <taxon>Mucoraceae</taxon>
        <taxon>Helicostylum</taxon>
    </lineage>
</organism>
<dbReference type="Gene3D" id="3.20.20.70">
    <property type="entry name" value="Aldolase class I"/>
    <property type="match status" value="1"/>
</dbReference>
<dbReference type="CDD" id="cd02801">
    <property type="entry name" value="DUS_like_FMN"/>
    <property type="match status" value="1"/>
</dbReference>
<evidence type="ECO:0000256" key="13">
    <source>
        <dbReference type="ARBA" id="ARBA00048342"/>
    </source>
</evidence>
<comment type="cofactor">
    <cofactor evidence="1">
        <name>FMN</name>
        <dbReference type="ChEBI" id="CHEBI:58210"/>
    </cofactor>
</comment>
<proteinExistence type="inferred from homology"/>
<keyword evidence="4" id="KW-0507">mRNA processing</keyword>
<evidence type="ECO:0000256" key="12">
    <source>
        <dbReference type="ARBA" id="ARBA00047652"/>
    </source>
</evidence>
<dbReference type="EC" id="1.3.1.88" evidence="10"/>
<keyword evidence="20" id="KW-1185">Reference proteome</keyword>
<dbReference type="SUPFAM" id="SSF51395">
    <property type="entry name" value="FMN-linked oxidoreductases"/>
    <property type="match status" value="1"/>
</dbReference>
<feature type="region of interest" description="Disordered" evidence="17">
    <location>
        <begin position="370"/>
        <end position="402"/>
    </location>
</feature>
<keyword evidence="7" id="KW-0560">Oxidoreductase</keyword>
<comment type="catalytic activity">
    <reaction evidence="15">
        <text>a 5,6-dihydrouridine in mRNA + NADP(+) = a uridine in mRNA + NADPH + H(+)</text>
        <dbReference type="Rhea" id="RHEA:69855"/>
        <dbReference type="Rhea" id="RHEA-COMP:14658"/>
        <dbReference type="Rhea" id="RHEA-COMP:17789"/>
        <dbReference type="ChEBI" id="CHEBI:15378"/>
        <dbReference type="ChEBI" id="CHEBI:57783"/>
        <dbReference type="ChEBI" id="CHEBI:58349"/>
        <dbReference type="ChEBI" id="CHEBI:65315"/>
        <dbReference type="ChEBI" id="CHEBI:74443"/>
    </reaction>
    <physiologicalReaction direction="right-to-left" evidence="15">
        <dbReference type="Rhea" id="RHEA:69857"/>
    </physiologicalReaction>
</comment>
<dbReference type="PANTHER" id="PTHR11082:SF5">
    <property type="entry name" value="TRNA-DIHYDROURIDINE(16_17) SYNTHASE [NAD(P)(+)]-LIKE"/>
    <property type="match status" value="1"/>
</dbReference>
<dbReference type="InterPro" id="IPR035587">
    <property type="entry name" value="DUS-like_FMN-bd"/>
</dbReference>
<evidence type="ECO:0000256" key="9">
    <source>
        <dbReference type="ARBA" id="ARBA00038313"/>
    </source>
</evidence>
<dbReference type="InterPro" id="IPR013785">
    <property type="entry name" value="Aldolase_TIM"/>
</dbReference>
<protein>
    <recommendedName>
        <fullName evidence="10">tRNA-dihydrouridine(16/17) synthase [NAD(P)(+)]</fullName>
        <ecNumber evidence="10">1.3.1.88</ecNumber>
    </recommendedName>
</protein>
<evidence type="ECO:0000256" key="14">
    <source>
        <dbReference type="ARBA" id="ARBA00048934"/>
    </source>
</evidence>
<evidence type="ECO:0000256" key="6">
    <source>
        <dbReference type="ARBA" id="ARBA00022857"/>
    </source>
</evidence>
<evidence type="ECO:0000256" key="17">
    <source>
        <dbReference type="SAM" id="MobiDB-lite"/>
    </source>
</evidence>
<feature type="compositionally biased region" description="Basic and acidic residues" evidence="17">
    <location>
        <begin position="374"/>
        <end position="399"/>
    </location>
</feature>
<dbReference type="Proteomes" id="UP001476247">
    <property type="component" value="Unassembled WGS sequence"/>
</dbReference>
<keyword evidence="6" id="KW-0521">NADP</keyword>
<keyword evidence="5" id="KW-0819">tRNA processing</keyword>
<comment type="catalytic activity">
    <reaction evidence="11">
        <text>5,6-dihydrouridine(17) in tRNA + NAD(+) = uridine(17) in tRNA + NADH + H(+)</text>
        <dbReference type="Rhea" id="RHEA:53372"/>
        <dbReference type="Rhea" id="RHEA-COMP:13541"/>
        <dbReference type="Rhea" id="RHEA-COMP:13542"/>
        <dbReference type="ChEBI" id="CHEBI:15378"/>
        <dbReference type="ChEBI" id="CHEBI:57540"/>
        <dbReference type="ChEBI" id="CHEBI:57945"/>
        <dbReference type="ChEBI" id="CHEBI:65315"/>
        <dbReference type="ChEBI" id="CHEBI:74443"/>
        <dbReference type="EC" id="1.3.1.88"/>
    </reaction>
    <physiologicalReaction direction="right-to-left" evidence="11">
        <dbReference type="Rhea" id="RHEA:53374"/>
    </physiologicalReaction>
</comment>
<evidence type="ECO:0000256" key="4">
    <source>
        <dbReference type="ARBA" id="ARBA00022664"/>
    </source>
</evidence>
<evidence type="ECO:0000259" key="18">
    <source>
        <dbReference type="Pfam" id="PF01207"/>
    </source>
</evidence>
<evidence type="ECO:0000256" key="8">
    <source>
        <dbReference type="ARBA" id="ARBA00023027"/>
    </source>
</evidence>
<name>A0ABP9YBD6_9FUNG</name>
<dbReference type="PANTHER" id="PTHR11082">
    <property type="entry name" value="TRNA-DIHYDROURIDINE SYNTHASE"/>
    <property type="match status" value="1"/>
</dbReference>
<dbReference type="InterPro" id="IPR018517">
    <property type="entry name" value="tRNA_hU_synthase_CS"/>
</dbReference>
<evidence type="ECO:0000313" key="19">
    <source>
        <dbReference type="EMBL" id="GAA5804270.1"/>
    </source>
</evidence>
<comment type="catalytic activity">
    <reaction evidence="13">
        <text>a 5,6-dihydrouridine in mRNA + NAD(+) = a uridine in mRNA + NADH + H(+)</text>
        <dbReference type="Rhea" id="RHEA:69851"/>
        <dbReference type="Rhea" id="RHEA-COMP:14658"/>
        <dbReference type="Rhea" id="RHEA-COMP:17789"/>
        <dbReference type="ChEBI" id="CHEBI:15378"/>
        <dbReference type="ChEBI" id="CHEBI:57540"/>
        <dbReference type="ChEBI" id="CHEBI:57945"/>
        <dbReference type="ChEBI" id="CHEBI:65315"/>
        <dbReference type="ChEBI" id="CHEBI:74443"/>
    </reaction>
    <physiologicalReaction direction="right-to-left" evidence="13">
        <dbReference type="Rhea" id="RHEA:69853"/>
    </physiologicalReaction>
</comment>
<reference evidence="19 20" key="1">
    <citation type="submission" date="2024-04" db="EMBL/GenBank/DDBJ databases">
        <title>genome sequences of Mucor flavus KT1a and Helicostylum pulchrum KT1b strains isolation_sourced from the surface of a dry-aged beef.</title>
        <authorList>
            <person name="Toyotome T."/>
            <person name="Hosono M."/>
            <person name="Torimaru M."/>
            <person name="Fukuda K."/>
            <person name="Mikami N."/>
        </authorList>
    </citation>
    <scope>NUCLEOTIDE SEQUENCE [LARGE SCALE GENOMIC DNA]</scope>
    <source>
        <strain evidence="19 20">KT1b</strain>
    </source>
</reference>
<evidence type="ECO:0000313" key="20">
    <source>
        <dbReference type="Proteomes" id="UP001476247"/>
    </source>
</evidence>
<gene>
    <name evidence="19" type="ORF">HPULCUR_009757</name>
</gene>
<comment type="catalytic activity">
    <reaction evidence="12">
        <text>5,6-dihydrouridine(16) in tRNA + NADP(+) = uridine(16) in tRNA + NADPH + H(+)</text>
        <dbReference type="Rhea" id="RHEA:53376"/>
        <dbReference type="Rhea" id="RHEA-COMP:13543"/>
        <dbReference type="Rhea" id="RHEA-COMP:13544"/>
        <dbReference type="ChEBI" id="CHEBI:15378"/>
        <dbReference type="ChEBI" id="CHEBI:57783"/>
        <dbReference type="ChEBI" id="CHEBI:58349"/>
        <dbReference type="ChEBI" id="CHEBI:65315"/>
        <dbReference type="ChEBI" id="CHEBI:74443"/>
        <dbReference type="EC" id="1.3.1.88"/>
    </reaction>
    <physiologicalReaction direction="right-to-left" evidence="12">
        <dbReference type="Rhea" id="RHEA:53378"/>
    </physiologicalReaction>
</comment>
<evidence type="ECO:0000256" key="15">
    <source>
        <dbReference type="ARBA" id="ARBA00049447"/>
    </source>
</evidence>
<evidence type="ECO:0000256" key="7">
    <source>
        <dbReference type="ARBA" id="ARBA00023002"/>
    </source>
</evidence>
<dbReference type="EMBL" id="BAABUJ010000033">
    <property type="protein sequence ID" value="GAA5804270.1"/>
    <property type="molecule type" value="Genomic_DNA"/>
</dbReference>